<evidence type="ECO:0000313" key="10">
    <source>
        <dbReference type="Proteomes" id="UP000694232"/>
    </source>
</evidence>
<proteinExistence type="inferred from homology"/>
<protein>
    <recommendedName>
        <fullName evidence="3 7">Flagella basal body P-ring formation protein FlgA</fullName>
    </recommendedName>
</protein>
<dbReference type="InterPro" id="IPR039246">
    <property type="entry name" value="Flagellar_FlgA"/>
</dbReference>
<comment type="subcellular location">
    <subcellularLocation>
        <location evidence="1 7">Periplasm</location>
    </subcellularLocation>
</comment>
<dbReference type="AlphaFoldDB" id="A0A975UD61"/>
<comment type="similarity">
    <text evidence="2 7">Belongs to the FlgA family.</text>
</comment>
<dbReference type="GO" id="GO:0042597">
    <property type="term" value="C:periplasmic space"/>
    <property type="evidence" value="ECO:0007669"/>
    <property type="project" value="UniProtKB-SubCell"/>
</dbReference>
<evidence type="ECO:0000256" key="1">
    <source>
        <dbReference type="ARBA" id="ARBA00004418"/>
    </source>
</evidence>
<dbReference type="GO" id="GO:0044780">
    <property type="term" value="P:bacterial-type flagellum assembly"/>
    <property type="evidence" value="ECO:0007669"/>
    <property type="project" value="InterPro"/>
</dbReference>
<dbReference type="PANTHER" id="PTHR36307:SF1">
    <property type="entry name" value="FLAGELLA BASAL BODY P-RING FORMATION PROTEIN FLGA"/>
    <property type="match status" value="1"/>
</dbReference>
<name>A0A975UD61_9VIBR</name>
<keyword evidence="9" id="KW-0966">Cell projection</keyword>
<evidence type="ECO:0000256" key="3">
    <source>
        <dbReference type="ARBA" id="ARBA00014754"/>
    </source>
</evidence>
<evidence type="ECO:0000256" key="7">
    <source>
        <dbReference type="RuleBase" id="RU362063"/>
    </source>
</evidence>
<evidence type="ECO:0000259" key="8">
    <source>
        <dbReference type="SMART" id="SM00858"/>
    </source>
</evidence>
<dbReference type="KEGG" id="vos:KNV97_08285"/>
<reference evidence="9" key="1">
    <citation type="submission" date="2021-06" db="EMBL/GenBank/DDBJ databases">
        <title>Vibrio nov. sp., novel gut bacterium isolated from Yellow Sea oyster.</title>
        <authorList>
            <person name="Muhammad N."/>
            <person name="Nguyen T.H."/>
            <person name="Lee Y.-J."/>
            <person name="Ko J."/>
            <person name="Kim S.-G."/>
        </authorList>
    </citation>
    <scope>NUCLEOTIDE SEQUENCE</scope>
    <source>
        <strain evidence="9">OG9-811</strain>
    </source>
</reference>
<gene>
    <name evidence="9" type="primary">flgA</name>
    <name evidence="9" type="ORF">KNV97_08285</name>
</gene>
<keyword evidence="4" id="KW-0732">Signal</keyword>
<comment type="function">
    <text evidence="6 7">Involved in the assembly process of the P-ring formation. It may associate with FlgF on the rod constituting a structure essential for the P-ring assembly or may act as a modulator protein for the P-ring assembly.</text>
</comment>
<keyword evidence="10" id="KW-1185">Reference proteome</keyword>
<keyword evidence="5 7" id="KW-0574">Periplasm</keyword>
<dbReference type="CDD" id="cd11614">
    <property type="entry name" value="SAF_CpaB_FlgA_like"/>
    <property type="match status" value="1"/>
</dbReference>
<evidence type="ECO:0000256" key="4">
    <source>
        <dbReference type="ARBA" id="ARBA00022729"/>
    </source>
</evidence>
<keyword evidence="9" id="KW-0282">Flagellum</keyword>
<dbReference type="InterPro" id="IPR013974">
    <property type="entry name" value="SAF"/>
</dbReference>
<organism evidence="9 10">
    <name type="scientific">Vibrio ostreae</name>
    <dbReference type="NCBI Taxonomy" id="2841925"/>
    <lineage>
        <taxon>Bacteria</taxon>
        <taxon>Pseudomonadati</taxon>
        <taxon>Pseudomonadota</taxon>
        <taxon>Gammaproteobacteria</taxon>
        <taxon>Vibrionales</taxon>
        <taxon>Vibrionaceae</taxon>
        <taxon>Vibrio</taxon>
    </lineage>
</organism>
<evidence type="ECO:0000256" key="5">
    <source>
        <dbReference type="ARBA" id="ARBA00022764"/>
    </source>
</evidence>
<evidence type="ECO:0000313" key="9">
    <source>
        <dbReference type="EMBL" id="QXO18269.1"/>
    </source>
</evidence>
<dbReference type="SMART" id="SM00858">
    <property type="entry name" value="SAF"/>
    <property type="match status" value="1"/>
</dbReference>
<dbReference type="Pfam" id="PF13144">
    <property type="entry name" value="ChapFlgA"/>
    <property type="match status" value="1"/>
</dbReference>
<sequence length="232" mass="25468">MGGMLLLISLPLSANPQQEQLIRHTVRSALQQETEQTAALHQWPAYQTDWEIWVPGAARHLPECPGKLVVTGRDNQLLPVGRLKRQVSCEQGQSPWHINVTIKASLTLPVVVTQTALSRGQSLDASMLMIEKRTLDRADEFFTDIRDAIGMEVSRRVRSGDILSPTLVSKPPWVLKGNQVVIIAAKNGINASTQGVALEDGSQGDQIEVQNSTSQKVIHAVVSGLNQVRTQF</sequence>
<keyword evidence="9" id="KW-0969">Cilium</keyword>
<dbReference type="Proteomes" id="UP000694232">
    <property type="component" value="Chromosome 1"/>
</dbReference>
<evidence type="ECO:0000256" key="6">
    <source>
        <dbReference type="ARBA" id="ARBA00025643"/>
    </source>
</evidence>
<dbReference type="InterPro" id="IPR017585">
    <property type="entry name" value="SAF_FlgA"/>
</dbReference>
<dbReference type="NCBIfam" id="TIGR03170">
    <property type="entry name" value="flgA_cterm"/>
    <property type="match status" value="1"/>
</dbReference>
<dbReference type="PANTHER" id="PTHR36307">
    <property type="entry name" value="FLAGELLA BASAL BODY P-RING FORMATION PROTEIN FLGA"/>
    <property type="match status" value="1"/>
</dbReference>
<accession>A0A975UD61</accession>
<feature type="domain" description="SAF" evidence="8">
    <location>
        <begin position="108"/>
        <end position="169"/>
    </location>
</feature>
<dbReference type="EMBL" id="CP076643">
    <property type="protein sequence ID" value="QXO18269.1"/>
    <property type="molecule type" value="Genomic_DNA"/>
</dbReference>
<keyword evidence="7" id="KW-1005">Bacterial flagellum biogenesis</keyword>
<evidence type="ECO:0000256" key="2">
    <source>
        <dbReference type="ARBA" id="ARBA00010474"/>
    </source>
</evidence>